<gene>
    <name evidence="1" type="ORF">OH806_02895</name>
</gene>
<proteinExistence type="predicted"/>
<protein>
    <submittedName>
        <fullName evidence="1">Uncharacterized protein</fullName>
    </submittedName>
</protein>
<evidence type="ECO:0000313" key="2">
    <source>
        <dbReference type="Proteomes" id="UP001163719"/>
    </source>
</evidence>
<organism evidence="1 2">
    <name type="scientific">Chryseobacterium oryctis</name>
    <dbReference type="NCBI Taxonomy" id="2952618"/>
    <lineage>
        <taxon>Bacteria</taxon>
        <taxon>Pseudomonadati</taxon>
        <taxon>Bacteroidota</taxon>
        <taxon>Flavobacteriia</taxon>
        <taxon>Flavobacteriales</taxon>
        <taxon>Weeksellaceae</taxon>
        <taxon>Chryseobacterium group</taxon>
        <taxon>Chryseobacterium</taxon>
    </lineage>
</organism>
<dbReference type="RefSeq" id="WP_264742174.1">
    <property type="nucleotide sequence ID" value="NZ_JAPDHV010000001.1"/>
</dbReference>
<comment type="caution">
    <text evidence="1">The sequence shown here is derived from an EMBL/GenBank/DDBJ whole genome shotgun (WGS) entry which is preliminary data.</text>
</comment>
<dbReference type="Proteomes" id="UP001163719">
    <property type="component" value="Unassembled WGS sequence"/>
</dbReference>
<accession>A0ABT3HKC9</accession>
<keyword evidence="2" id="KW-1185">Reference proteome</keyword>
<sequence length="217" mass="24351">MKYILIILIFFSYNKLLSQGTKVGIKTATPRETLDVAGSMYTKKLYLRKPAQPQVSGGAYLAGNENSANIGTYNANSSLFYYLPITFTNVPKTGLEDYDTKISISEYVLVLHNYSITNKTGNTSVVLDNTSSNTRQGSPEFLVYRDYNTKTWHIKGRFTKSIFVDLSTPSNTSFNINMYLMAYRSIITKQDITDKTVNINSTDGSNRQYSIPLPSGF</sequence>
<dbReference type="EMBL" id="JAPDHV010000001">
    <property type="protein sequence ID" value="MCW3160219.1"/>
    <property type="molecule type" value="Genomic_DNA"/>
</dbReference>
<reference evidence="1" key="1">
    <citation type="submission" date="2022-10" db="EMBL/GenBank/DDBJ databases">
        <title>Chryseobacterium babae sp. nov. isolated from the gut of the beetle Oryctes rhinoceros, and Chryseobacterium kimseyorum sp. nov., isolated from a stick insect rearing cage.</title>
        <authorList>
            <person name="Shelomi M."/>
            <person name="Han C.-J."/>
            <person name="Chen W.-M."/>
            <person name="Chen H.-K."/>
            <person name="Liaw S.-J."/>
            <person name="Muhle E."/>
            <person name="Clermont D."/>
        </authorList>
    </citation>
    <scope>NUCLEOTIDE SEQUENCE</scope>
    <source>
        <strain evidence="1">WLa1L2M3</strain>
    </source>
</reference>
<evidence type="ECO:0000313" key="1">
    <source>
        <dbReference type="EMBL" id="MCW3160219.1"/>
    </source>
</evidence>
<name>A0ABT3HKC9_9FLAO</name>